<reference evidence="4" key="1">
    <citation type="submission" date="2014-05" db="EMBL/GenBank/DDBJ databases">
        <title>The transcriptome of the halophilic microalga Tetraselmis sp. GSL018 isolated from the Great Salt Lake, Utah.</title>
        <authorList>
            <person name="Jinkerson R.E."/>
            <person name="D'Adamo S."/>
            <person name="Posewitz M.C."/>
        </authorList>
    </citation>
    <scope>NUCLEOTIDE SEQUENCE</scope>
    <source>
        <strain evidence="4">GSL018</strain>
    </source>
</reference>
<accession>A0A061RG48</accession>
<gene>
    <name evidence="4" type="ORF">TSPGSL018_5637</name>
</gene>
<feature type="domain" description="NAD(P)-binding" evidence="3">
    <location>
        <begin position="451"/>
        <end position="557"/>
    </location>
</feature>
<keyword evidence="1" id="KW-0472">Membrane</keyword>
<dbReference type="Gene3D" id="3.40.50.720">
    <property type="entry name" value="NAD(P)-binding Rossmann-like Domain"/>
    <property type="match status" value="2"/>
</dbReference>
<evidence type="ECO:0000256" key="1">
    <source>
        <dbReference type="SAM" id="Phobius"/>
    </source>
</evidence>
<keyword evidence="1" id="KW-1133">Transmembrane helix</keyword>
<feature type="transmembrane region" description="Helical" evidence="1">
    <location>
        <begin position="91"/>
        <end position="110"/>
    </location>
</feature>
<dbReference type="SUPFAM" id="SSF49785">
    <property type="entry name" value="Galactose-binding domain-like"/>
    <property type="match status" value="1"/>
</dbReference>
<evidence type="ECO:0000313" key="4">
    <source>
        <dbReference type="EMBL" id="JAC69754.1"/>
    </source>
</evidence>
<dbReference type="InterPro" id="IPR008979">
    <property type="entry name" value="Galactose-bd-like_sf"/>
</dbReference>
<dbReference type="SUPFAM" id="SSF51735">
    <property type="entry name" value="NAD(P)-binding Rossmann-fold domains"/>
    <property type="match status" value="1"/>
</dbReference>
<organism evidence="4">
    <name type="scientific">Tetraselmis sp. GSL018</name>
    <dbReference type="NCBI Taxonomy" id="582737"/>
    <lineage>
        <taxon>Eukaryota</taxon>
        <taxon>Viridiplantae</taxon>
        <taxon>Chlorophyta</taxon>
        <taxon>core chlorophytes</taxon>
        <taxon>Chlorodendrophyceae</taxon>
        <taxon>Chlorodendrales</taxon>
        <taxon>Chlorodendraceae</taxon>
        <taxon>Tetraselmis</taxon>
    </lineage>
</organism>
<dbReference type="InterPro" id="IPR016040">
    <property type="entry name" value="NAD(P)-bd_dom"/>
</dbReference>
<dbReference type="InterPro" id="IPR013857">
    <property type="entry name" value="NADH-UbQ_OxRdtase-assoc_prot30"/>
</dbReference>
<protein>
    <submittedName>
        <fullName evidence="4">Nadh:ubiquinone oxidoreductase complex i intermediate-associated protein 30</fullName>
    </submittedName>
</protein>
<name>A0A061RG48_9CHLO</name>
<keyword evidence="4" id="KW-0830">Ubiquinone</keyword>
<evidence type="ECO:0000259" key="3">
    <source>
        <dbReference type="Pfam" id="PF13460"/>
    </source>
</evidence>
<dbReference type="Pfam" id="PF13460">
    <property type="entry name" value="NAD_binding_10"/>
    <property type="match status" value="1"/>
</dbReference>
<dbReference type="AlphaFoldDB" id="A0A061RG48"/>
<dbReference type="Pfam" id="PF08547">
    <property type="entry name" value="CIA30"/>
    <property type="match status" value="1"/>
</dbReference>
<dbReference type="InterPro" id="IPR036291">
    <property type="entry name" value="NAD(P)-bd_dom_sf"/>
</dbReference>
<proteinExistence type="predicted"/>
<dbReference type="PANTHER" id="PTHR15020">
    <property type="entry name" value="FLAVIN REDUCTASE-RELATED"/>
    <property type="match status" value="1"/>
</dbReference>
<keyword evidence="1" id="KW-0812">Transmembrane</keyword>
<dbReference type="PANTHER" id="PTHR15020:SF50">
    <property type="entry name" value="UPF0659 PROTEIN YMR090W"/>
    <property type="match status" value="1"/>
</dbReference>
<sequence length="634" mass="68972">MKGRTMCSFKVLSFKPRFPSLSPTCRRVSRGSCAVPNSSKYDKQSGLPPRCLSVWKYAVVKRNSWTPIPVPSRAWPAAIPLSFESVQSAPAVVGFAAVGLVVIAAFLLYLRRKYISELKEPALDDKGDIDTSRTPEKAVLIFGSTGKLGRAVVETCLANGLDVVAAGRRDEKHILARFSEKLSDQDSQNTGRLFPAPAVDVARPETLSGALFRGVEKIIIATGPRLLETSSGQPRFAEGSSPEEVDAKGTANVVAAAERYLPRQQRKVELVAGMRSPEEAQAWKPLDDVIMGGRSSSALAAPGPDGAAAWRGRLVVEGGGFCGLRTDAAEYGLGAYDGVCLRVKAAGQRFKLNLKTSEQVDAPESTYQASFDTAEDGRWTTVLLPWHAFRCVKRAKFDPSGPPLDPSSVRQLGLVYSRFEFNGLPNRFYSPGEFELLIDGGIFGYRDPRPQIVQVSSAGVERNARVAGDDEARSKEIPIVRLNPGGILDYKYEGELAVRASSLTYTIVRPTGLEQSDESKGATRPCRPLEACQGDAISGKISREEVARVVCASLFTPFSVGKTFEVRCSEAADCQDKAMTDKDMLRLFLNLHTDWDRGMFALEPFPQPAEIVKVVPATSNQHSEGARETPPRHT</sequence>
<dbReference type="EMBL" id="GBEZ01016500">
    <property type="protein sequence ID" value="JAC69754.1"/>
    <property type="molecule type" value="Transcribed_RNA"/>
</dbReference>
<evidence type="ECO:0000259" key="2">
    <source>
        <dbReference type="Pfam" id="PF08547"/>
    </source>
</evidence>
<feature type="domain" description="NADH:ubiquinone oxidoreductase intermediate-associated protein 30" evidence="2">
    <location>
        <begin position="275"/>
        <end position="438"/>
    </location>
</feature>